<keyword evidence="4" id="KW-0547">Nucleotide-binding</keyword>
<dbReference type="GO" id="GO:0009432">
    <property type="term" value="P:SOS response"/>
    <property type="evidence" value="ECO:0007669"/>
    <property type="project" value="TreeGrafter"/>
</dbReference>
<dbReference type="GO" id="GO:0005524">
    <property type="term" value="F:ATP binding"/>
    <property type="evidence" value="ECO:0007669"/>
    <property type="project" value="UniProtKB-KW"/>
</dbReference>
<keyword evidence="7 9" id="KW-0234">DNA repair</keyword>
<proteinExistence type="inferred from homology"/>
<evidence type="ECO:0000256" key="3">
    <source>
        <dbReference type="ARBA" id="ARBA00021315"/>
    </source>
</evidence>
<dbReference type="AlphaFoldDB" id="A0A6C7E8W5"/>
<dbReference type="RefSeq" id="WP_015442050.1">
    <property type="nucleotide sequence ID" value="NC_020520.1"/>
</dbReference>
<evidence type="ECO:0000256" key="7">
    <source>
        <dbReference type="ARBA" id="ARBA00023204"/>
    </source>
</evidence>
<feature type="domain" description="RecF/RecN/SMC N-terminal" evidence="11">
    <location>
        <begin position="2"/>
        <end position="486"/>
    </location>
</feature>
<keyword evidence="5 9" id="KW-0227">DNA damage</keyword>
<keyword evidence="13" id="KW-1185">Reference proteome</keyword>
<sequence length="530" mass="56095">MLTELHIENLGVIEQLDLVLGAGLTALTGETGAGKTMLVEAIELLVGGRADTTIIRHGADEARVDGRFIDADGVERVLSRVIPTSGRSRAYVDGRLATVTSLAETAAHMVDLHGQHAHQSLLSVATQRAALDQFGGVDLSPLREARARLTEIDAALAALGGDERVRAREIDLLKFQVEELDAADIVDPDEDVDLDAEESVLADAVAHREAGALAYESLGGESGARDAIGAALAAIDGRRPYLEIASRLHEVVAEVDDLVAALRDTADGIDESPDRLEEVRLRRQLLVDLRRKYGDTLADVMAFHAETEDRLRELESYEQRAAELDAERVAALDAEKQAAKVVGKQRRAAAPRLAEQVEAHLRELAMPNAAIAVEVGEHANDDPGDRVQFLLAANPGAPVLPLTRVASGGELARAMLALRLVLSASVGDGNGADTLVFDEVDAGIGGEAAQAVGAALAGLAQHHQVLVVTHLAQVAAAADAQVSVSKKVVKGATFAAAKRLSDDERVDELARMLSGSTSESALQHARELLR</sequence>
<dbReference type="PANTHER" id="PTHR11059">
    <property type="entry name" value="DNA REPAIR PROTEIN RECN"/>
    <property type="match status" value="1"/>
</dbReference>
<dbReference type="InterPro" id="IPR003395">
    <property type="entry name" value="RecF/RecN/SMC_N"/>
</dbReference>
<dbReference type="GO" id="GO:0006310">
    <property type="term" value="P:DNA recombination"/>
    <property type="evidence" value="ECO:0007669"/>
    <property type="project" value="InterPro"/>
</dbReference>
<comment type="similarity">
    <text evidence="2 9">Belongs to the RecN family.</text>
</comment>
<keyword evidence="10" id="KW-0175">Coiled coil</keyword>
<gene>
    <name evidence="12" type="primary">recN</name>
    <name evidence="12" type="ORF">YM304_24890</name>
</gene>
<dbReference type="NCBIfam" id="TIGR00634">
    <property type="entry name" value="recN"/>
    <property type="match status" value="1"/>
</dbReference>
<evidence type="ECO:0000256" key="8">
    <source>
        <dbReference type="ARBA" id="ARBA00033408"/>
    </source>
</evidence>
<dbReference type="KEGG" id="aym:YM304_24890"/>
<evidence type="ECO:0000313" key="13">
    <source>
        <dbReference type="Proteomes" id="UP000011863"/>
    </source>
</evidence>
<evidence type="ECO:0000256" key="4">
    <source>
        <dbReference type="ARBA" id="ARBA00022741"/>
    </source>
</evidence>
<dbReference type="PANTHER" id="PTHR11059:SF0">
    <property type="entry name" value="DNA REPAIR PROTEIN RECN"/>
    <property type="match status" value="1"/>
</dbReference>
<reference evidence="12 13" key="1">
    <citation type="journal article" date="2013" name="Int. J. Syst. Evol. Microbiol.">
        <title>Ilumatobacter nonamiense sp. nov. and Ilumatobacter coccineum sp. nov., isolated from seashore sand.</title>
        <authorList>
            <person name="Matsumoto A."/>
            <person name="Kasai H."/>
            <person name="Matsuo Y."/>
            <person name="Shizuri Y."/>
            <person name="Ichikawa N."/>
            <person name="Fujita N."/>
            <person name="Omura S."/>
            <person name="Takahashi Y."/>
        </authorList>
    </citation>
    <scope>NUCLEOTIDE SEQUENCE [LARGE SCALE GENOMIC DNA]</scope>
    <source>
        <strain evidence="13">NBRC 103263 / KCTC 29153 / YM16-304</strain>
    </source>
</reference>
<dbReference type="PIRSF" id="PIRSF003128">
    <property type="entry name" value="RecN"/>
    <property type="match status" value="1"/>
</dbReference>
<organism evidence="12 13">
    <name type="scientific">Ilumatobacter coccineus (strain NBRC 103263 / KCTC 29153 / YM16-304)</name>
    <dbReference type="NCBI Taxonomy" id="1313172"/>
    <lineage>
        <taxon>Bacteria</taxon>
        <taxon>Bacillati</taxon>
        <taxon>Actinomycetota</taxon>
        <taxon>Acidimicrobiia</taxon>
        <taxon>Acidimicrobiales</taxon>
        <taxon>Ilumatobacteraceae</taxon>
        <taxon>Ilumatobacter</taxon>
    </lineage>
</organism>
<evidence type="ECO:0000256" key="9">
    <source>
        <dbReference type="PIRNR" id="PIRNR003128"/>
    </source>
</evidence>
<name>A0A6C7E8W5_ILUCY</name>
<evidence type="ECO:0000313" key="12">
    <source>
        <dbReference type="EMBL" id="BAN02803.1"/>
    </source>
</evidence>
<dbReference type="EMBL" id="AP012057">
    <property type="protein sequence ID" value="BAN02803.1"/>
    <property type="molecule type" value="Genomic_DNA"/>
</dbReference>
<dbReference type="Pfam" id="PF02463">
    <property type="entry name" value="SMC_N"/>
    <property type="match status" value="1"/>
</dbReference>
<dbReference type="SUPFAM" id="SSF52540">
    <property type="entry name" value="P-loop containing nucleoside triphosphate hydrolases"/>
    <property type="match status" value="1"/>
</dbReference>
<dbReference type="Proteomes" id="UP000011863">
    <property type="component" value="Chromosome"/>
</dbReference>
<keyword evidence="6" id="KW-0067">ATP-binding</keyword>
<protein>
    <recommendedName>
        <fullName evidence="3 9">DNA repair protein RecN</fullName>
    </recommendedName>
    <alternativeName>
        <fullName evidence="8 9">Recombination protein N</fullName>
    </alternativeName>
</protein>
<dbReference type="InterPro" id="IPR027417">
    <property type="entry name" value="P-loop_NTPase"/>
</dbReference>
<dbReference type="InterPro" id="IPR004604">
    <property type="entry name" value="DNA_recomb/repair_RecN"/>
</dbReference>
<feature type="coiled-coil region" evidence="10">
    <location>
        <begin position="307"/>
        <end position="334"/>
    </location>
</feature>
<evidence type="ECO:0000256" key="1">
    <source>
        <dbReference type="ARBA" id="ARBA00003618"/>
    </source>
</evidence>
<evidence type="ECO:0000256" key="10">
    <source>
        <dbReference type="SAM" id="Coils"/>
    </source>
</evidence>
<accession>A0A6C7E8W5</accession>
<evidence type="ECO:0000256" key="5">
    <source>
        <dbReference type="ARBA" id="ARBA00022763"/>
    </source>
</evidence>
<dbReference type="GO" id="GO:0043590">
    <property type="term" value="C:bacterial nucleoid"/>
    <property type="evidence" value="ECO:0007669"/>
    <property type="project" value="TreeGrafter"/>
</dbReference>
<dbReference type="GO" id="GO:0006281">
    <property type="term" value="P:DNA repair"/>
    <property type="evidence" value="ECO:0007669"/>
    <property type="project" value="UniProtKB-KW"/>
</dbReference>
<evidence type="ECO:0000256" key="2">
    <source>
        <dbReference type="ARBA" id="ARBA00009441"/>
    </source>
</evidence>
<evidence type="ECO:0000256" key="6">
    <source>
        <dbReference type="ARBA" id="ARBA00022840"/>
    </source>
</evidence>
<comment type="function">
    <text evidence="1 9">May be involved in recombinational repair of damaged DNA.</text>
</comment>
<evidence type="ECO:0000259" key="11">
    <source>
        <dbReference type="Pfam" id="PF02463"/>
    </source>
</evidence>
<dbReference type="Gene3D" id="3.40.50.300">
    <property type="entry name" value="P-loop containing nucleotide triphosphate hydrolases"/>
    <property type="match status" value="2"/>
</dbReference>